<protein>
    <recommendedName>
        <fullName evidence="2">DUF4614 domain-containing protein</fullName>
    </recommendedName>
</protein>
<feature type="compositionally biased region" description="Basic and acidic residues" evidence="1">
    <location>
        <begin position="235"/>
        <end position="245"/>
    </location>
</feature>
<keyword evidence="4" id="KW-1185">Reference proteome</keyword>
<reference evidence="3" key="3">
    <citation type="submission" date="2025-09" db="UniProtKB">
        <authorList>
            <consortium name="Ensembl"/>
        </authorList>
    </citation>
    <scope>IDENTIFICATION</scope>
    <source>
        <strain evidence="3">Hd-rR</strain>
    </source>
</reference>
<dbReference type="InterPro" id="IPR027884">
    <property type="entry name" value="DUF4614"/>
</dbReference>
<sequence>MMRRRGGGSSALDRAESLLSARSSRTRGRGQGFFKTTSNPPNKQVSFCNLSDLSADSSAAGENSEQDSRPHSGFGGGSRFLKKAPPPTSSSRSPVDRKQNLLEPRSVPASQQESQTQISAESRSSDRAPETTDCETNGPSHGAGAPTEVSISAASATQQHSAQWSSGGSRFLKKKMGAGSTPAAALRSGGGVRSTPLQDLESKPGKAESVDSDEEYMKKLLGESVDCSDSSLAEEGGRPPLKEPQKMLSSQRTHSIPSPPSSAPHRHSPFRYSGRSQNHFSPSVSSPATPLPGKTSDFPKAESPQQLSSSSSECVEVLSLEELLPGGSVSSEAQSKRSEVSEDLHVSIKNLDELIPASTSEAESQDESRQSDPTWWRTHQQLSQEDEEVVDYHSDFHSYSSGTQVSEELSDEEGTPSEIRTDGADSVVSSHTPPEPRRHASQTSLASVRVSSKQRSSSSRKHLKNAAAQTQPDHLIHDDASVPSAVARIYLSAAPGRGYALTAEQLEDIGTYNPAVFVVNEVLKQQLAMIKESVDSSRHLHSSLMQSLEPPSYRYTTLQDTIQNIRRRRPSKLAMERHLEEVLQNLHSDKNEHGSLLSFEGAEGTESGRSLAAQYGSLKGYRGCPASLGTRRPST</sequence>
<dbReference type="Bgee" id="ENSORLG00000021802">
    <property type="expression patterns" value="Expressed in testis and 13 other cell types or tissues"/>
</dbReference>
<feature type="compositionally biased region" description="Low complexity" evidence="1">
    <location>
        <begin position="150"/>
        <end position="166"/>
    </location>
</feature>
<feature type="region of interest" description="Disordered" evidence="1">
    <location>
        <begin position="1"/>
        <end position="477"/>
    </location>
</feature>
<feature type="compositionally biased region" description="Polar residues" evidence="1">
    <location>
        <begin position="108"/>
        <end position="122"/>
    </location>
</feature>
<feature type="compositionally biased region" description="Basic and acidic residues" evidence="1">
    <location>
        <begin position="200"/>
        <end position="221"/>
    </location>
</feature>
<feature type="compositionally biased region" description="Polar residues" evidence="1">
    <location>
        <begin position="371"/>
        <end position="383"/>
    </location>
</feature>
<proteinExistence type="predicted"/>
<evidence type="ECO:0000256" key="1">
    <source>
        <dbReference type="SAM" id="MobiDB-lite"/>
    </source>
</evidence>
<evidence type="ECO:0000313" key="4">
    <source>
        <dbReference type="Proteomes" id="UP000001038"/>
    </source>
</evidence>
<feature type="compositionally biased region" description="Low complexity" evidence="1">
    <location>
        <begin position="302"/>
        <end position="332"/>
    </location>
</feature>
<dbReference type="Pfam" id="PF15391">
    <property type="entry name" value="DUF4614"/>
    <property type="match status" value="1"/>
</dbReference>
<feature type="compositionally biased region" description="Low complexity" evidence="1">
    <location>
        <begin position="447"/>
        <end position="457"/>
    </location>
</feature>
<feature type="domain" description="DUF4614" evidence="2">
    <location>
        <begin position="404"/>
        <end position="570"/>
    </location>
</feature>
<dbReference type="Ensembl" id="ENSORLT00000032003.1">
    <property type="protein sequence ID" value="ENSORLP00000026453.1"/>
    <property type="gene ID" value="ENSORLG00000021802.1"/>
</dbReference>
<gene>
    <name evidence="3" type="primary">c4h19orf44</name>
</gene>
<reference evidence="3" key="2">
    <citation type="submission" date="2025-08" db="UniProtKB">
        <authorList>
            <consortium name="Ensembl"/>
        </authorList>
    </citation>
    <scope>IDENTIFICATION</scope>
    <source>
        <strain evidence="3">Hd-rR</strain>
    </source>
</reference>
<dbReference type="GeneTree" id="ENSGT00390000002505"/>
<feature type="compositionally biased region" description="Basic and acidic residues" evidence="1">
    <location>
        <begin position="334"/>
        <end position="352"/>
    </location>
</feature>
<feature type="compositionally biased region" description="Polar residues" evidence="1">
    <location>
        <begin position="397"/>
        <end position="407"/>
    </location>
</feature>
<name>A0A3B3H3G7_ORYLA</name>
<dbReference type="PANTHER" id="PTHR22409:SF2">
    <property type="entry name" value="CHROMOSOME 19 OPEN READING FRAME 44"/>
    <property type="match status" value="1"/>
</dbReference>
<dbReference type="InterPro" id="IPR040120">
    <property type="entry name" value="C19orf44-like"/>
</dbReference>
<dbReference type="AlphaFoldDB" id="A0A3B3H3G7"/>
<organism evidence="3 4">
    <name type="scientific">Oryzias latipes</name>
    <name type="common">Japanese rice fish</name>
    <name type="synonym">Japanese killifish</name>
    <dbReference type="NCBI Taxonomy" id="8090"/>
    <lineage>
        <taxon>Eukaryota</taxon>
        <taxon>Metazoa</taxon>
        <taxon>Chordata</taxon>
        <taxon>Craniata</taxon>
        <taxon>Vertebrata</taxon>
        <taxon>Euteleostomi</taxon>
        <taxon>Actinopterygii</taxon>
        <taxon>Neopterygii</taxon>
        <taxon>Teleostei</taxon>
        <taxon>Neoteleostei</taxon>
        <taxon>Acanthomorphata</taxon>
        <taxon>Ovalentaria</taxon>
        <taxon>Atherinomorphae</taxon>
        <taxon>Beloniformes</taxon>
        <taxon>Adrianichthyidae</taxon>
        <taxon>Oryziinae</taxon>
        <taxon>Oryzias</taxon>
    </lineage>
</organism>
<evidence type="ECO:0000313" key="3">
    <source>
        <dbReference type="Ensembl" id="ENSORLP00000026453.1"/>
    </source>
</evidence>
<feature type="compositionally biased region" description="Polar residues" evidence="1">
    <location>
        <begin position="34"/>
        <end position="49"/>
    </location>
</feature>
<dbReference type="Proteomes" id="UP000001038">
    <property type="component" value="Chromosome 4"/>
</dbReference>
<evidence type="ECO:0000259" key="2">
    <source>
        <dbReference type="Pfam" id="PF15391"/>
    </source>
</evidence>
<accession>A0A3B3H3G7</accession>
<reference evidence="3 4" key="1">
    <citation type="journal article" date="2007" name="Nature">
        <title>The medaka draft genome and insights into vertebrate genome evolution.</title>
        <authorList>
            <person name="Kasahara M."/>
            <person name="Naruse K."/>
            <person name="Sasaki S."/>
            <person name="Nakatani Y."/>
            <person name="Qu W."/>
            <person name="Ahsan B."/>
            <person name="Yamada T."/>
            <person name="Nagayasu Y."/>
            <person name="Doi K."/>
            <person name="Kasai Y."/>
            <person name="Jindo T."/>
            <person name="Kobayashi D."/>
            <person name="Shimada A."/>
            <person name="Toyoda A."/>
            <person name="Kuroki Y."/>
            <person name="Fujiyama A."/>
            <person name="Sasaki T."/>
            <person name="Shimizu A."/>
            <person name="Asakawa S."/>
            <person name="Shimizu N."/>
            <person name="Hashimoto S."/>
            <person name="Yang J."/>
            <person name="Lee Y."/>
            <person name="Matsushima K."/>
            <person name="Sugano S."/>
            <person name="Sakaizumi M."/>
            <person name="Narita T."/>
            <person name="Ohishi K."/>
            <person name="Haga S."/>
            <person name="Ohta F."/>
            <person name="Nomoto H."/>
            <person name="Nogata K."/>
            <person name="Morishita T."/>
            <person name="Endo T."/>
            <person name="Shin-I T."/>
            <person name="Takeda H."/>
            <person name="Morishita S."/>
            <person name="Kohara Y."/>
        </authorList>
    </citation>
    <scope>NUCLEOTIDE SEQUENCE [LARGE SCALE GENOMIC DNA]</scope>
    <source>
        <strain evidence="3 4">Hd-rR</strain>
    </source>
</reference>
<feature type="compositionally biased region" description="Low complexity" evidence="1">
    <location>
        <begin position="50"/>
        <end position="60"/>
    </location>
</feature>
<dbReference type="InParanoid" id="A0A3B3H3G7"/>
<feature type="compositionally biased region" description="Polar residues" evidence="1">
    <location>
        <begin position="274"/>
        <end position="288"/>
    </location>
</feature>
<dbReference type="PANTHER" id="PTHR22409">
    <property type="entry name" value="CHROMOSOME 19 OPEN READING FRAME 44"/>
    <property type="match status" value="1"/>
</dbReference>